<evidence type="ECO:0000256" key="1">
    <source>
        <dbReference type="SAM" id="MobiDB-lite"/>
    </source>
</evidence>
<dbReference type="EMBL" id="JAWDGP010008106">
    <property type="protein sequence ID" value="KAK3690876.1"/>
    <property type="molecule type" value="Genomic_DNA"/>
</dbReference>
<organism evidence="2 3">
    <name type="scientific">Elysia crispata</name>
    <name type="common">lettuce slug</name>
    <dbReference type="NCBI Taxonomy" id="231223"/>
    <lineage>
        <taxon>Eukaryota</taxon>
        <taxon>Metazoa</taxon>
        <taxon>Spiralia</taxon>
        <taxon>Lophotrochozoa</taxon>
        <taxon>Mollusca</taxon>
        <taxon>Gastropoda</taxon>
        <taxon>Heterobranchia</taxon>
        <taxon>Euthyneura</taxon>
        <taxon>Panpulmonata</taxon>
        <taxon>Sacoglossa</taxon>
        <taxon>Placobranchoidea</taxon>
        <taxon>Plakobranchidae</taxon>
        <taxon>Elysia</taxon>
    </lineage>
</organism>
<dbReference type="Proteomes" id="UP001283361">
    <property type="component" value="Unassembled WGS sequence"/>
</dbReference>
<protein>
    <submittedName>
        <fullName evidence="2">Uncharacterized protein</fullName>
    </submittedName>
</protein>
<evidence type="ECO:0000313" key="3">
    <source>
        <dbReference type="Proteomes" id="UP001283361"/>
    </source>
</evidence>
<reference evidence="2" key="1">
    <citation type="journal article" date="2023" name="G3 (Bethesda)">
        <title>A reference genome for the long-term kleptoplast-retaining sea slug Elysia crispata morphotype clarki.</title>
        <authorList>
            <person name="Eastman K.E."/>
            <person name="Pendleton A.L."/>
            <person name="Shaikh M.A."/>
            <person name="Suttiyut T."/>
            <person name="Ogas R."/>
            <person name="Tomko P."/>
            <person name="Gavelis G."/>
            <person name="Widhalm J.R."/>
            <person name="Wisecaver J.H."/>
        </authorList>
    </citation>
    <scope>NUCLEOTIDE SEQUENCE</scope>
    <source>
        <strain evidence="2">ECLA1</strain>
    </source>
</reference>
<proteinExistence type="predicted"/>
<dbReference type="AlphaFoldDB" id="A0AAE0XDP4"/>
<comment type="caution">
    <text evidence="2">The sequence shown here is derived from an EMBL/GenBank/DDBJ whole genome shotgun (WGS) entry which is preliminary data.</text>
</comment>
<sequence length="175" mass="19145">MYDVTGSLDTVTLINALIIFYVSSDQCEAGREPDGALCVCVCVCVDRSQSVHRALPRPSPSGSLVTLVLFNVCIAENVATGSCKQTPQNCLTSFLLHQNAHSIWRGFCTFTAFSKLGSSWLDLVGVGVWKMKWLSGSAERVIKLVRSHRPDLDVTRSSPKISQGQARREPAADTW</sequence>
<feature type="compositionally biased region" description="Basic and acidic residues" evidence="1">
    <location>
        <begin position="166"/>
        <end position="175"/>
    </location>
</feature>
<evidence type="ECO:0000313" key="2">
    <source>
        <dbReference type="EMBL" id="KAK3690876.1"/>
    </source>
</evidence>
<gene>
    <name evidence="2" type="ORF">RRG08_021574</name>
</gene>
<feature type="region of interest" description="Disordered" evidence="1">
    <location>
        <begin position="152"/>
        <end position="175"/>
    </location>
</feature>
<name>A0AAE0XDP4_9GAST</name>
<keyword evidence="3" id="KW-1185">Reference proteome</keyword>
<accession>A0AAE0XDP4</accession>
<feature type="compositionally biased region" description="Polar residues" evidence="1">
    <location>
        <begin position="155"/>
        <end position="165"/>
    </location>
</feature>